<name>A0A239X5S4_9FLAO</name>
<dbReference type="Proteomes" id="UP000215196">
    <property type="component" value="Chromosome 1"/>
</dbReference>
<protein>
    <submittedName>
        <fullName evidence="1">Uncharacterized protein</fullName>
    </submittedName>
</protein>
<keyword evidence="2" id="KW-1185">Reference proteome</keyword>
<sequence>MRYLILDYTESPINSIDFPDYYYCHKSNLNKLYKTGKCAVDYLDNLSTESFTKTFNKDSEASLLFLTKTITLVSQENDDDDRNAIRDALITMTTTKFEVESTDKD</sequence>
<reference evidence="1 2" key="1">
    <citation type="submission" date="2017-06" db="EMBL/GenBank/DDBJ databases">
        <authorList>
            <consortium name="Pathogen Informatics"/>
        </authorList>
    </citation>
    <scope>NUCLEOTIDE SEQUENCE [LARGE SCALE GENOMIC DNA]</scope>
    <source>
        <strain evidence="1 2">NCTC13490</strain>
    </source>
</reference>
<proteinExistence type="predicted"/>
<dbReference type="AlphaFoldDB" id="A0A239X5S4"/>
<evidence type="ECO:0000313" key="1">
    <source>
        <dbReference type="EMBL" id="SNV42065.1"/>
    </source>
</evidence>
<accession>A0A239X5S4</accession>
<organism evidence="1 2">
    <name type="scientific">Chryseobacterium taklimakanense</name>
    <dbReference type="NCBI Taxonomy" id="536441"/>
    <lineage>
        <taxon>Bacteria</taxon>
        <taxon>Pseudomonadati</taxon>
        <taxon>Bacteroidota</taxon>
        <taxon>Flavobacteriia</taxon>
        <taxon>Flavobacteriales</taxon>
        <taxon>Weeksellaceae</taxon>
        <taxon>Chryseobacterium group</taxon>
        <taxon>Chryseobacterium</taxon>
    </lineage>
</organism>
<dbReference type="KEGG" id="ctak:4412677_01022"/>
<dbReference type="EMBL" id="LT906465">
    <property type="protein sequence ID" value="SNV42065.1"/>
    <property type="molecule type" value="Genomic_DNA"/>
</dbReference>
<evidence type="ECO:0000313" key="2">
    <source>
        <dbReference type="Proteomes" id="UP000215196"/>
    </source>
</evidence>
<dbReference type="RefSeq" id="WP_095071044.1">
    <property type="nucleotide sequence ID" value="NZ_JAKRDQ010000003.1"/>
</dbReference>
<gene>
    <name evidence="1" type="ORF">SAMEA4412677_01022</name>
</gene>